<feature type="region of interest" description="Disordered" evidence="9">
    <location>
        <begin position="416"/>
        <end position="441"/>
    </location>
</feature>
<evidence type="ECO:0000256" key="9">
    <source>
        <dbReference type="SAM" id="MobiDB-lite"/>
    </source>
</evidence>
<keyword evidence="6" id="KW-0539">Nucleus</keyword>
<dbReference type="InterPro" id="IPR045081">
    <property type="entry name" value="AN32"/>
</dbReference>
<dbReference type="PROSITE" id="PS51450">
    <property type="entry name" value="LRR"/>
    <property type="match status" value="1"/>
</dbReference>
<name>A0A8H4AGF6_GIGMA</name>
<dbReference type="SMART" id="SM01409">
    <property type="entry name" value="RNA_pol_Rpb6"/>
    <property type="match status" value="1"/>
</dbReference>
<dbReference type="InterPro" id="IPR036161">
    <property type="entry name" value="RPB6/omega-like_sf"/>
</dbReference>
<keyword evidence="11" id="KW-1185">Reference proteome</keyword>
<feature type="compositionally biased region" description="Acidic residues" evidence="9">
    <location>
        <begin position="235"/>
        <end position="254"/>
    </location>
</feature>
<evidence type="ECO:0000256" key="5">
    <source>
        <dbReference type="ARBA" id="ARBA00023163"/>
    </source>
</evidence>
<evidence type="ECO:0000256" key="2">
    <source>
        <dbReference type="ARBA" id="ARBA00022478"/>
    </source>
</evidence>
<keyword evidence="4" id="KW-0677">Repeat</keyword>
<evidence type="ECO:0000313" key="11">
    <source>
        <dbReference type="Proteomes" id="UP000439903"/>
    </source>
</evidence>
<feature type="compositionally biased region" description="Basic and acidic residues" evidence="9">
    <location>
        <begin position="255"/>
        <end position="271"/>
    </location>
</feature>
<dbReference type="PIRSF" id="PIRSF500154">
    <property type="entry name" value="RPB6"/>
    <property type="match status" value="1"/>
</dbReference>
<keyword evidence="3" id="KW-0433">Leucine-rich repeat</keyword>
<dbReference type="Proteomes" id="UP000439903">
    <property type="component" value="Unassembled WGS sequence"/>
</dbReference>
<sequence>MADQDFKSKLQFEDPAEVEELYLDKRKIVNIANITSTSGDRKDFIPLNELINLKLLSLNCTQLHSLDGFPPLPKLKRLALSDNKIVGGLEILANAKLENLNHLDLSNNRIVEISALEPLRALPNLKHLTLVECPVTQIPNYREAVFEVIPQLYSLDAEDRTGKTIDSEEESDAEEDEDEDEDPEIMRLNGRADDSEEEENQEVEVSEEEVGSGSETNEEIGDDSNGEQETNANEEVSDSEEEQQLETSEVEEVPEVEKVSSRDKGKSVAFREEEEDNEDNSESQQEADSEEEILSSILAHDLPEDTEEEDEEDYHPSNEQEDEEFDENEIEDDDISEADEDIDPSQRPSTSAIGSSSLSASTSRRKGHEEDDDLDDEAEDASESNLTYKRGATEEDDKIQNKKRRQKFKDLLFAKTMSDDEYGYDDNDVGGHESDLDEYPEQDLAEDDLEPDLPSGYGAEDQRDVNMDIQGGVGIISNGVGGVGMDIDKGEKVVQEKERVTTPYMTKYEKARILGTRALQISMNAPILVDRDNETDPLEIAKKELRQKKIPLMVRRFLPDGSFEDWHVRELIIPDDEAYARDASSWR</sequence>
<accession>A0A8H4AGF6</accession>
<dbReference type="GO" id="GO:0003677">
    <property type="term" value="F:DNA binding"/>
    <property type="evidence" value="ECO:0007669"/>
    <property type="project" value="InterPro"/>
</dbReference>
<dbReference type="OrthoDB" id="259769at2759"/>
<evidence type="ECO:0000256" key="1">
    <source>
        <dbReference type="ARBA" id="ARBA00004123"/>
    </source>
</evidence>
<evidence type="ECO:0000256" key="4">
    <source>
        <dbReference type="ARBA" id="ARBA00022737"/>
    </source>
</evidence>
<dbReference type="GO" id="GO:0042393">
    <property type="term" value="F:histone binding"/>
    <property type="evidence" value="ECO:0007669"/>
    <property type="project" value="TreeGrafter"/>
</dbReference>
<feature type="compositionally biased region" description="Low complexity" evidence="9">
    <location>
        <begin position="349"/>
        <end position="362"/>
    </location>
</feature>
<feature type="compositionally biased region" description="Acidic residues" evidence="9">
    <location>
        <begin position="304"/>
        <end position="343"/>
    </location>
</feature>
<feature type="compositionally biased region" description="Acidic residues" evidence="9">
    <location>
        <begin position="272"/>
        <end position="293"/>
    </location>
</feature>
<dbReference type="SUPFAM" id="SSF52058">
    <property type="entry name" value="L domain-like"/>
    <property type="match status" value="1"/>
</dbReference>
<feature type="compositionally biased region" description="Acidic residues" evidence="9">
    <location>
        <begin position="419"/>
        <end position="428"/>
    </location>
</feature>
<dbReference type="PIRSF" id="PIRSF000778">
    <property type="entry name" value="RpoK/RPB6"/>
    <property type="match status" value="1"/>
</dbReference>
<dbReference type="InterPro" id="IPR028363">
    <property type="entry name" value="RPB6"/>
</dbReference>
<dbReference type="InterPro" id="IPR006111">
    <property type="entry name" value="Rpo6/Rpb6"/>
</dbReference>
<dbReference type="NCBIfam" id="NF002208">
    <property type="entry name" value="PRK01099.1-3"/>
    <property type="match status" value="1"/>
</dbReference>
<dbReference type="Pfam" id="PF14580">
    <property type="entry name" value="LRR_9"/>
    <property type="match status" value="1"/>
</dbReference>
<evidence type="ECO:0000313" key="10">
    <source>
        <dbReference type="EMBL" id="KAF0492537.1"/>
    </source>
</evidence>
<dbReference type="Gene3D" id="3.80.10.10">
    <property type="entry name" value="Ribonuclease Inhibitor"/>
    <property type="match status" value="1"/>
</dbReference>
<keyword evidence="2" id="KW-0240">DNA-directed RNA polymerase</keyword>
<reference evidence="10 11" key="1">
    <citation type="journal article" date="2019" name="Environ. Microbiol.">
        <title>At the nexus of three kingdoms: the genome of the mycorrhizal fungus Gigaspora margarita provides insights into plant, endobacterial and fungal interactions.</title>
        <authorList>
            <person name="Venice F."/>
            <person name="Ghignone S."/>
            <person name="Salvioli di Fossalunga A."/>
            <person name="Amselem J."/>
            <person name="Novero M."/>
            <person name="Xianan X."/>
            <person name="Sedzielewska Toro K."/>
            <person name="Morin E."/>
            <person name="Lipzen A."/>
            <person name="Grigoriev I.V."/>
            <person name="Henrissat B."/>
            <person name="Martin F.M."/>
            <person name="Bonfante P."/>
        </authorList>
    </citation>
    <scope>NUCLEOTIDE SEQUENCE [LARGE SCALE GENOMIC DNA]</scope>
    <source>
        <strain evidence="10 11">BEG34</strain>
    </source>
</reference>
<dbReference type="PROSITE" id="PS01111">
    <property type="entry name" value="RNA_POL_K_14KD"/>
    <property type="match status" value="1"/>
</dbReference>
<dbReference type="PANTHER" id="PTHR11375">
    <property type="entry name" value="ACIDIC LEUCINE-RICH NUCLEAR PHOSPHOPROTEIN 32"/>
    <property type="match status" value="1"/>
</dbReference>
<evidence type="ECO:0000256" key="3">
    <source>
        <dbReference type="ARBA" id="ARBA00022614"/>
    </source>
</evidence>
<evidence type="ECO:0000256" key="8">
    <source>
        <dbReference type="ARBA" id="ARBA00025777"/>
    </source>
</evidence>
<dbReference type="InterPro" id="IPR006110">
    <property type="entry name" value="Pol_omega/Rpo6/RPB6"/>
</dbReference>
<keyword evidence="5" id="KW-0804">Transcription</keyword>
<dbReference type="PANTHER" id="PTHR11375:SF0">
    <property type="entry name" value="ACIDIC LEUCINE-RICH NUCLEAR PHOSPHOPROTEIN 32 FAMILY MEMBER A"/>
    <property type="match status" value="1"/>
</dbReference>
<proteinExistence type="inferred from homology"/>
<comment type="similarity">
    <text evidence="8">Belongs to the ANP32 family.</text>
</comment>
<evidence type="ECO:0000256" key="6">
    <source>
        <dbReference type="ARBA" id="ARBA00023242"/>
    </source>
</evidence>
<feature type="region of interest" description="Disordered" evidence="9">
    <location>
        <begin position="159"/>
        <end position="404"/>
    </location>
</feature>
<dbReference type="EMBL" id="WTPW01000641">
    <property type="protein sequence ID" value="KAF0492537.1"/>
    <property type="molecule type" value="Genomic_DNA"/>
</dbReference>
<feature type="compositionally biased region" description="Acidic residues" evidence="9">
    <location>
        <begin position="194"/>
        <end position="226"/>
    </location>
</feature>
<gene>
    <name evidence="10" type="ORF">F8M41_021659</name>
</gene>
<dbReference type="AlphaFoldDB" id="A0A8H4AGF6"/>
<feature type="compositionally biased region" description="Acidic residues" evidence="9">
    <location>
        <begin position="167"/>
        <end position="183"/>
    </location>
</feature>
<dbReference type="GO" id="GO:0006351">
    <property type="term" value="P:DNA-templated transcription"/>
    <property type="evidence" value="ECO:0007669"/>
    <property type="project" value="InterPro"/>
</dbReference>
<dbReference type="InterPro" id="IPR001611">
    <property type="entry name" value="Leu-rich_rpt"/>
</dbReference>
<evidence type="ECO:0000256" key="7">
    <source>
        <dbReference type="ARBA" id="ARBA00025773"/>
    </source>
</evidence>
<dbReference type="Pfam" id="PF01192">
    <property type="entry name" value="RNA_pol_Rpb6"/>
    <property type="match status" value="1"/>
</dbReference>
<dbReference type="SUPFAM" id="SSF63562">
    <property type="entry name" value="RPB6/omega subunit-like"/>
    <property type="match status" value="1"/>
</dbReference>
<organism evidence="10 11">
    <name type="scientific">Gigaspora margarita</name>
    <dbReference type="NCBI Taxonomy" id="4874"/>
    <lineage>
        <taxon>Eukaryota</taxon>
        <taxon>Fungi</taxon>
        <taxon>Fungi incertae sedis</taxon>
        <taxon>Mucoromycota</taxon>
        <taxon>Glomeromycotina</taxon>
        <taxon>Glomeromycetes</taxon>
        <taxon>Diversisporales</taxon>
        <taxon>Gigasporaceae</taxon>
        <taxon>Gigaspora</taxon>
    </lineage>
</organism>
<feature type="compositionally biased region" description="Acidic residues" evidence="9">
    <location>
        <begin position="370"/>
        <end position="382"/>
    </location>
</feature>
<dbReference type="Gene3D" id="3.90.940.10">
    <property type="match status" value="1"/>
</dbReference>
<comment type="subcellular location">
    <subcellularLocation>
        <location evidence="1">Nucleus</location>
    </subcellularLocation>
</comment>
<dbReference type="InterPro" id="IPR020708">
    <property type="entry name" value="DNA-dir_RNA_polK_14-18kDa_CS"/>
</dbReference>
<dbReference type="HAMAP" id="MF_00192">
    <property type="entry name" value="RNApol_arch_Rpo6"/>
    <property type="match status" value="1"/>
</dbReference>
<dbReference type="GO" id="GO:0005634">
    <property type="term" value="C:nucleus"/>
    <property type="evidence" value="ECO:0007669"/>
    <property type="project" value="TreeGrafter"/>
</dbReference>
<dbReference type="InterPro" id="IPR032675">
    <property type="entry name" value="LRR_dom_sf"/>
</dbReference>
<dbReference type="GO" id="GO:0003899">
    <property type="term" value="F:DNA-directed RNA polymerase activity"/>
    <property type="evidence" value="ECO:0007669"/>
    <property type="project" value="InterPro"/>
</dbReference>
<comment type="similarity">
    <text evidence="7">Belongs to the archaeal Rpo6/eukaryotic RPB6 RNA polymerase subunit family.</text>
</comment>
<dbReference type="GO" id="GO:0000428">
    <property type="term" value="C:DNA-directed RNA polymerase complex"/>
    <property type="evidence" value="ECO:0007669"/>
    <property type="project" value="UniProtKB-KW"/>
</dbReference>
<comment type="caution">
    <text evidence="10">The sequence shown here is derived from an EMBL/GenBank/DDBJ whole genome shotgun (WGS) entry which is preliminary data.</text>
</comment>
<protein>
    <submittedName>
        <fullName evidence="10">Outer arm dynein light chain 1</fullName>
    </submittedName>
</protein>